<dbReference type="SUPFAM" id="SSF56524">
    <property type="entry name" value="Oxidoreductase molybdopterin-binding domain"/>
    <property type="match status" value="1"/>
</dbReference>
<dbReference type="OrthoDB" id="10051395at2759"/>
<dbReference type="InterPro" id="IPR014756">
    <property type="entry name" value="Ig_E-set"/>
</dbReference>
<reference evidence="2 3" key="1">
    <citation type="journal article" date="2015" name="Genome Biol. Evol.">
        <title>Phylogenomic analyses indicate that early fungi evolved digesting cell walls of algal ancestors of land plants.</title>
        <authorList>
            <person name="Chang Y."/>
            <person name="Wang S."/>
            <person name="Sekimoto S."/>
            <person name="Aerts A.L."/>
            <person name="Choi C."/>
            <person name="Clum A."/>
            <person name="LaButti K.M."/>
            <person name="Lindquist E.A."/>
            <person name="Yee Ngan C."/>
            <person name="Ohm R.A."/>
            <person name="Salamov A.A."/>
            <person name="Grigoriev I.V."/>
            <person name="Spatafora J.W."/>
            <person name="Berbee M.L."/>
        </authorList>
    </citation>
    <scope>NUCLEOTIDE SEQUENCE [LARGE SCALE GENOMIC DNA]</scope>
    <source>
        <strain evidence="2 3">JEL478</strain>
    </source>
</reference>
<dbReference type="Gene3D" id="3.90.420.10">
    <property type="entry name" value="Oxidoreductase, molybdopterin-binding domain"/>
    <property type="match status" value="1"/>
</dbReference>
<dbReference type="Gene3D" id="2.60.40.650">
    <property type="match status" value="1"/>
</dbReference>
<dbReference type="AlphaFoldDB" id="A0A139ADY2"/>
<dbReference type="InterPro" id="IPR036374">
    <property type="entry name" value="OxRdtase_Mopterin-bd_sf"/>
</dbReference>
<keyword evidence="3" id="KW-1185">Reference proteome</keyword>
<evidence type="ECO:0000313" key="3">
    <source>
        <dbReference type="Proteomes" id="UP000070544"/>
    </source>
</evidence>
<dbReference type="EMBL" id="KQ965765">
    <property type="protein sequence ID" value="KXS14968.1"/>
    <property type="molecule type" value="Genomic_DNA"/>
</dbReference>
<proteinExistence type="predicted"/>
<evidence type="ECO:0000313" key="2">
    <source>
        <dbReference type="EMBL" id="KXS14968.1"/>
    </source>
</evidence>
<sequence>MPLSSAVPNPGADRSFFKPAPRDHIDEHDWFRKEELMLAFRNRGMPLEALRYPVTPSSMHYSLVHYDIPNIPLDIPDDEYKIKITGSWNRCIGDTKELQVSLPPAHRTAHGPPKGRAVRRPPPGRWPSQPWHHIGVSTGSTSGCTLTSLFSFLGGLHDSCVDVAFQGLDGGCDKGEFEDGFERALSKDVVEGLREDIVGLTSVKWLHRITALPNPFEGRQHRAYRYRASKEDAGVPADHPPGVPDWRSGELCLEVGKGRRQDGGAETGDGEGTGVEVEGRAWAGARRRVVNVDLGVIRRTRTETIEPSRGTNDSPNFSPAPSYTWHPCTISPSSSPFAWTHWLAIWRPSSPGDYVLVCRATDEAGNWDVGGFGNNAVQEVQVTVV</sequence>
<organism evidence="2 3">
    <name type="scientific">Gonapodya prolifera (strain JEL478)</name>
    <name type="common">Monoblepharis prolifera</name>
    <dbReference type="NCBI Taxonomy" id="1344416"/>
    <lineage>
        <taxon>Eukaryota</taxon>
        <taxon>Fungi</taxon>
        <taxon>Fungi incertae sedis</taxon>
        <taxon>Chytridiomycota</taxon>
        <taxon>Chytridiomycota incertae sedis</taxon>
        <taxon>Monoblepharidomycetes</taxon>
        <taxon>Monoblepharidales</taxon>
        <taxon>Gonapodyaceae</taxon>
        <taxon>Gonapodya</taxon>
    </lineage>
</organism>
<gene>
    <name evidence="2" type="ORF">M427DRAFT_155630</name>
</gene>
<evidence type="ECO:0000256" key="1">
    <source>
        <dbReference type="SAM" id="MobiDB-lite"/>
    </source>
</evidence>
<dbReference type="SUPFAM" id="SSF81296">
    <property type="entry name" value="E set domains"/>
    <property type="match status" value="1"/>
</dbReference>
<accession>A0A139ADY2</accession>
<feature type="region of interest" description="Disordered" evidence="1">
    <location>
        <begin position="102"/>
        <end position="130"/>
    </location>
</feature>
<name>A0A139ADY2_GONPJ</name>
<protein>
    <submittedName>
        <fullName evidence="2">Uncharacterized protein</fullName>
    </submittedName>
</protein>
<dbReference type="Proteomes" id="UP000070544">
    <property type="component" value="Unassembled WGS sequence"/>
</dbReference>
<dbReference type="STRING" id="1344416.A0A139ADY2"/>